<feature type="compositionally biased region" description="Acidic residues" evidence="1">
    <location>
        <begin position="226"/>
        <end position="267"/>
    </location>
</feature>
<protein>
    <recommendedName>
        <fullName evidence="4">F-box domain-containing protein</fullName>
    </recommendedName>
</protein>
<evidence type="ECO:0000313" key="3">
    <source>
        <dbReference type="Proteomes" id="UP000601435"/>
    </source>
</evidence>
<accession>A0A812U2E7</accession>
<feature type="compositionally biased region" description="Low complexity" evidence="1">
    <location>
        <begin position="309"/>
        <end position="323"/>
    </location>
</feature>
<dbReference type="OrthoDB" id="10267222at2759"/>
<dbReference type="Gene3D" id="1.20.1280.50">
    <property type="match status" value="1"/>
</dbReference>
<feature type="region of interest" description="Disordered" evidence="1">
    <location>
        <begin position="206"/>
        <end position="323"/>
    </location>
</feature>
<comment type="caution">
    <text evidence="2">The sequence shown here is derived from an EMBL/GenBank/DDBJ whole genome shotgun (WGS) entry which is preliminary data.</text>
</comment>
<reference evidence="2" key="1">
    <citation type="submission" date="2021-02" db="EMBL/GenBank/DDBJ databases">
        <authorList>
            <person name="Dougan E. K."/>
            <person name="Rhodes N."/>
            <person name="Thang M."/>
            <person name="Chan C."/>
        </authorList>
    </citation>
    <scope>NUCLEOTIDE SEQUENCE</scope>
</reference>
<dbReference type="SUPFAM" id="SSF81383">
    <property type="entry name" value="F-box domain"/>
    <property type="match status" value="1"/>
</dbReference>
<dbReference type="InterPro" id="IPR036047">
    <property type="entry name" value="F-box-like_dom_sf"/>
</dbReference>
<proteinExistence type="predicted"/>
<name>A0A812U2E7_9DINO</name>
<evidence type="ECO:0000256" key="1">
    <source>
        <dbReference type="SAM" id="MobiDB-lite"/>
    </source>
</evidence>
<organism evidence="2 3">
    <name type="scientific">Symbiodinium necroappetens</name>
    <dbReference type="NCBI Taxonomy" id="1628268"/>
    <lineage>
        <taxon>Eukaryota</taxon>
        <taxon>Sar</taxon>
        <taxon>Alveolata</taxon>
        <taxon>Dinophyceae</taxon>
        <taxon>Suessiales</taxon>
        <taxon>Symbiodiniaceae</taxon>
        <taxon>Symbiodinium</taxon>
    </lineage>
</organism>
<evidence type="ECO:0008006" key="4">
    <source>
        <dbReference type="Google" id="ProtNLM"/>
    </source>
</evidence>
<keyword evidence="3" id="KW-1185">Reference proteome</keyword>
<feature type="compositionally biased region" description="Polar residues" evidence="1">
    <location>
        <begin position="291"/>
        <end position="300"/>
    </location>
</feature>
<gene>
    <name evidence="2" type="ORF">SNEC2469_LOCUS15976</name>
</gene>
<dbReference type="EMBL" id="CAJNJA010026078">
    <property type="protein sequence ID" value="CAE7554240.1"/>
    <property type="molecule type" value="Genomic_DNA"/>
</dbReference>
<dbReference type="AlphaFoldDB" id="A0A812U2E7"/>
<sequence>MTEDGSSAGYLQCFQGLAALALGRREAERPAVARSKSSEDLLALLPSPEVTTTVLDFLQPSVLGILAGACSSCRLLADSEAVWHKACVRTWASKQHSARMRSWLAESGPEKASSDSCARSEEESWKARYVFALKDRHRCRILPEELCWDSGRDEMGRPLPRRWHLKMHLGRWVDKEVIFSPGGGSFADFDFRVLNFRVFQELPWRPHPGTDGPWEDSGPGFVGQEPEADEEDDEDDVEEDSPDEGEDDEDEEEPDETQLLSETEEGQDSASEASPRAPRNEAEDFEDLPDSDSSIHTSQSRPRRRILGSPAAQSSLPPLASLPTPTLMDMDLSFNRSFGRDRDRPLLRHTLAPRRLRYHHYAHVRYIFTALLRTPSSLFRLAWL</sequence>
<evidence type="ECO:0000313" key="2">
    <source>
        <dbReference type="EMBL" id="CAE7554240.1"/>
    </source>
</evidence>
<dbReference type="Proteomes" id="UP000601435">
    <property type="component" value="Unassembled WGS sequence"/>
</dbReference>